<feature type="transmembrane region" description="Helical" evidence="7">
    <location>
        <begin position="129"/>
        <end position="151"/>
    </location>
</feature>
<feature type="transmembrane region" description="Helical" evidence="7">
    <location>
        <begin position="101"/>
        <end position="122"/>
    </location>
</feature>
<keyword evidence="4 7" id="KW-0812">Transmembrane</keyword>
<evidence type="ECO:0000313" key="9">
    <source>
        <dbReference type="Proteomes" id="UP000281547"/>
    </source>
</evidence>
<dbReference type="AlphaFoldDB" id="A0A433XLW0"/>
<dbReference type="GO" id="GO:0005886">
    <property type="term" value="C:plasma membrane"/>
    <property type="evidence" value="ECO:0007669"/>
    <property type="project" value="UniProtKB-SubCell"/>
</dbReference>
<feature type="transmembrane region" description="Helical" evidence="7">
    <location>
        <begin position="69"/>
        <end position="89"/>
    </location>
</feature>
<keyword evidence="3" id="KW-1003">Cell membrane</keyword>
<evidence type="ECO:0000256" key="5">
    <source>
        <dbReference type="ARBA" id="ARBA00022989"/>
    </source>
</evidence>
<dbReference type="OrthoDB" id="5393513at2"/>
<feature type="transmembrane region" description="Helical" evidence="7">
    <location>
        <begin position="45"/>
        <end position="62"/>
    </location>
</feature>
<evidence type="ECO:0000256" key="3">
    <source>
        <dbReference type="ARBA" id="ARBA00022475"/>
    </source>
</evidence>
<feature type="transmembrane region" description="Helical" evidence="7">
    <location>
        <begin position="258"/>
        <end position="277"/>
    </location>
</feature>
<sequence length="339" mass="34258">MASGENGTGRRPVIPSSLKALAPGLFLALTVAAAANFVASAYGGPVMLMALLIGIALNFTATSEKTRQGLAFASRTVLQVGVALLGLRISVEQVVGLGAETLALVIGGVLASIGAGVVLARFNGRSRAFGILAGGATGICGASAALAISSALPPSEQRERETAFVIVAVTTLSTLAMVLNPVLAHGLGFDDRMTGIFLGATIHDVAQVVGAGYAVSDEAGDTATVVKLFRVALLLPTILVISMVVARRRPEGGRATLPVPLFVIAFAVLVAFNSAGWVPAVAQAPLGEIARWCLVIAVAAIGIRTSIPDMLAMGRSALAVPVGATLLLLVLVVGVLLLG</sequence>
<evidence type="ECO:0000256" key="4">
    <source>
        <dbReference type="ARBA" id="ARBA00022692"/>
    </source>
</evidence>
<organism evidence="8 9">
    <name type="scientific">Arsenicitalea aurantiaca</name>
    <dbReference type="NCBI Taxonomy" id="1783274"/>
    <lineage>
        <taxon>Bacteria</taxon>
        <taxon>Pseudomonadati</taxon>
        <taxon>Pseudomonadota</taxon>
        <taxon>Alphaproteobacteria</taxon>
        <taxon>Hyphomicrobiales</taxon>
        <taxon>Devosiaceae</taxon>
        <taxon>Arsenicitalea</taxon>
    </lineage>
</organism>
<feature type="transmembrane region" description="Helical" evidence="7">
    <location>
        <begin position="228"/>
        <end position="246"/>
    </location>
</feature>
<keyword evidence="6 7" id="KW-0472">Membrane</keyword>
<evidence type="ECO:0000256" key="6">
    <source>
        <dbReference type="ARBA" id="ARBA00023136"/>
    </source>
</evidence>
<feature type="transmembrane region" description="Helical" evidence="7">
    <location>
        <begin position="20"/>
        <end position="39"/>
    </location>
</feature>
<evidence type="ECO:0000313" key="8">
    <source>
        <dbReference type="EMBL" id="RUT35043.1"/>
    </source>
</evidence>
<evidence type="ECO:0000256" key="7">
    <source>
        <dbReference type="SAM" id="Phobius"/>
    </source>
</evidence>
<dbReference type="RefSeq" id="WP_127187163.1">
    <property type="nucleotide sequence ID" value="NZ_RZNJ01000001.1"/>
</dbReference>
<dbReference type="PANTHER" id="PTHR30106:SF2">
    <property type="entry name" value="UPF0324 INNER MEMBRANE PROTEIN YEIH"/>
    <property type="match status" value="1"/>
</dbReference>
<dbReference type="PANTHER" id="PTHR30106">
    <property type="entry name" value="INNER MEMBRANE PROTEIN YEIH-RELATED"/>
    <property type="match status" value="1"/>
</dbReference>
<evidence type="ECO:0000256" key="2">
    <source>
        <dbReference type="ARBA" id="ARBA00007977"/>
    </source>
</evidence>
<reference evidence="8 9" key="1">
    <citation type="journal article" date="2016" name="Int. J. Syst. Evol. Microbiol.">
        <title>Arsenicitalea aurantiaca gen. nov., sp. nov., a new member of the family Hyphomicrobiaceae, isolated from high-arsenic sediment.</title>
        <authorList>
            <person name="Mu Y."/>
            <person name="Zhou L."/>
            <person name="Zeng X.C."/>
            <person name="Liu L."/>
            <person name="Pan Y."/>
            <person name="Chen X."/>
            <person name="Wang J."/>
            <person name="Li S."/>
            <person name="Li W.J."/>
            <person name="Wang Y."/>
        </authorList>
    </citation>
    <scope>NUCLEOTIDE SEQUENCE [LARGE SCALE GENOMIC DNA]</scope>
    <source>
        <strain evidence="8 9">42-50</strain>
    </source>
</reference>
<feature type="transmembrane region" description="Helical" evidence="7">
    <location>
        <begin position="163"/>
        <end position="183"/>
    </location>
</feature>
<protein>
    <submittedName>
        <fullName evidence="8">Putative sulfate exporter family transporter</fullName>
    </submittedName>
</protein>
<keyword evidence="5 7" id="KW-1133">Transmembrane helix</keyword>
<evidence type="ECO:0000256" key="1">
    <source>
        <dbReference type="ARBA" id="ARBA00004651"/>
    </source>
</evidence>
<feature type="transmembrane region" description="Helical" evidence="7">
    <location>
        <begin position="289"/>
        <end position="307"/>
    </location>
</feature>
<feature type="transmembrane region" description="Helical" evidence="7">
    <location>
        <begin position="195"/>
        <end position="216"/>
    </location>
</feature>
<name>A0A433XLW0_9HYPH</name>
<comment type="caution">
    <text evidence="8">The sequence shown here is derived from an EMBL/GenBank/DDBJ whole genome shotgun (WGS) entry which is preliminary data.</text>
</comment>
<comment type="subcellular location">
    <subcellularLocation>
        <location evidence="1">Cell membrane</location>
        <topology evidence="1">Multi-pass membrane protein</topology>
    </subcellularLocation>
</comment>
<dbReference type="Proteomes" id="UP000281547">
    <property type="component" value="Unassembled WGS sequence"/>
</dbReference>
<feature type="transmembrane region" description="Helical" evidence="7">
    <location>
        <begin position="319"/>
        <end position="338"/>
    </location>
</feature>
<accession>A0A433XLW0</accession>
<dbReference type="EMBL" id="RZNJ01000001">
    <property type="protein sequence ID" value="RUT35043.1"/>
    <property type="molecule type" value="Genomic_DNA"/>
</dbReference>
<dbReference type="Pfam" id="PF03601">
    <property type="entry name" value="Cons_hypoth698"/>
    <property type="match status" value="1"/>
</dbReference>
<gene>
    <name evidence="8" type="ORF">EMQ25_03565</name>
</gene>
<comment type="similarity">
    <text evidence="2">Belongs to the UPF0324 family.</text>
</comment>
<proteinExistence type="inferred from homology"/>
<keyword evidence="9" id="KW-1185">Reference proteome</keyword>
<dbReference type="InterPro" id="IPR018383">
    <property type="entry name" value="UPF0324_pro"/>
</dbReference>